<evidence type="ECO:0000256" key="3">
    <source>
        <dbReference type="ARBA" id="ARBA00022618"/>
    </source>
</evidence>
<evidence type="ECO:0000256" key="6">
    <source>
        <dbReference type="ARBA" id="ARBA00023136"/>
    </source>
</evidence>
<proteinExistence type="predicted"/>
<dbReference type="Gene3D" id="3.10.20.310">
    <property type="entry name" value="membrane protein fhac"/>
    <property type="match status" value="1"/>
</dbReference>
<gene>
    <name evidence="9" type="ORF">CKA38_00755</name>
</gene>
<keyword evidence="5" id="KW-1133">Transmembrane helix</keyword>
<dbReference type="InterPro" id="IPR026579">
    <property type="entry name" value="FtsQ"/>
</dbReference>
<keyword evidence="6" id="KW-0472">Membrane</keyword>
<dbReference type="AlphaFoldDB" id="A0A2U8DZV9"/>
<comment type="subcellular location">
    <subcellularLocation>
        <location evidence="1">Membrane</location>
    </subcellularLocation>
</comment>
<organism evidence="9 10">
    <name type="scientific">Ereboglobus luteus</name>
    <dbReference type="NCBI Taxonomy" id="1796921"/>
    <lineage>
        <taxon>Bacteria</taxon>
        <taxon>Pseudomonadati</taxon>
        <taxon>Verrucomicrobiota</taxon>
        <taxon>Opitutia</taxon>
        <taxon>Opitutales</taxon>
        <taxon>Opitutaceae</taxon>
        <taxon>Ereboglobus</taxon>
    </lineage>
</organism>
<evidence type="ECO:0000256" key="4">
    <source>
        <dbReference type="ARBA" id="ARBA00022692"/>
    </source>
</evidence>
<evidence type="ECO:0000256" key="7">
    <source>
        <dbReference type="ARBA" id="ARBA00023306"/>
    </source>
</evidence>
<dbReference type="InterPro" id="IPR034746">
    <property type="entry name" value="POTRA"/>
</dbReference>
<keyword evidence="10" id="KW-1185">Reference proteome</keyword>
<protein>
    <recommendedName>
        <fullName evidence="8">POTRA domain-containing protein</fullName>
    </recommendedName>
</protein>
<evidence type="ECO:0000313" key="9">
    <source>
        <dbReference type="EMBL" id="AWI07984.1"/>
    </source>
</evidence>
<dbReference type="PROSITE" id="PS51779">
    <property type="entry name" value="POTRA"/>
    <property type="match status" value="1"/>
</dbReference>
<feature type="domain" description="POTRA" evidence="8">
    <location>
        <begin position="39"/>
        <end position="107"/>
    </location>
</feature>
<reference evidence="9 10" key="1">
    <citation type="journal article" date="2018" name="Syst. Appl. Microbiol.">
        <title>Ereboglobus luteus gen. nov. sp. nov. from cockroach guts, and new insights into the oxygen relationship of the genera Opitutus and Didymococcus (Verrucomicrobia: Opitutaceae).</title>
        <authorList>
            <person name="Tegtmeier D."/>
            <person name="Belitz A."/>
            <person name="Radek R."/>
            <person name="Heimerl T."/>
            <person name="Brune A."/>
        </authorList>
    </citation>
    <scope>NUCLEOTIDE SEQUENCE [LARGE SCALE GENOMIC DNA]</scope>
    <source>
        <strain evidence="9 10">Ho45</strain>
    </source>
</reference>
<evidence type="ECO:0000259" key="8">
    <source>
        <dbReference type="PROSITE" id="PS51779"/>
    </source>
</evidence>
<dbReference type="KEGG" id="elut:CKA38_00755"/>
<evidence type="ECO:0000313" key="10">
    <source>
        <dbReference type="Proteomes" id="UP000244896"/>
    </source>
</evidence>
<accession>A0A2U8DZV9</accession>
<dbReference type="GO" id="GO:0090529">
    <property type="term" value="P:cell septum assembly"/>
    <property type="evidence" value="ECO:0007669"/>
    <property type="project" value="InterPro"/>
</dbReference>
<dbReference type="Proteomes" id="UP000244896">
    <property type="component" value="Chromosome"/>
</dbReference>
<dbReference type="Pfam" id="PF08478">
    <property type="entry name" value="POTRA_1"/>
    <property type="match status" value="1"/>
</dbReference>
<dbReference type="PANTHER" id="PTHR35851:SF1">
    <property type="entry name" value="CELL DIVISION PROTEIN FTSQ"/>
    <property type="match status" value="1"/>
</dbReference>
<name>A0A2U8DZV9_9BACT</name>
<dbReference type="PANTHER" id="PTHR35851">
    <property type="entry name" value="CELL DIVISION PROTEIN FTSQ"/>
    <property type="match status" value="1"/>
</dbReference>
<keyword evidence="2" id="KW-1003">Cell membrane</keyword>
<evidence type="ECO:0000256" key="2">
    <source>
        <dbReference type="ARBA" id="ARBA00022475"/>
    </source>
</evidence>
<keyword evidence="4" id="KW-0812">Transmembrane</keyword>
<sequence length="280" mass="31024">MIKKIALCLLLCVMAIIAFEVYTVWKNNPSDIKAPVKDTPLKTITVRSNGVLDYNWTVRTLALPEGIDIMELDITALRKRILDHAQVHTAVLTRQFPDTLTVTLEERSPVARILIQQPGGEREELLVATDGIVYSGANYAPGTLAALPYLADVNLLRTAPGAHQYLPLAGIDFVAKLVAEAQINIPDHYATWRSISMKRYDEDRLLVVNTSNAARITFGIREEFINQIARLDYILNDIARTANPNRGPVHTIDLSVGQTASGIQAPVTFHPVATASHRRR</sequence>
<dbReference type="EMBL" id="CP023004">
    <property type="protein sequence ID" value="AWI07984.1"/>
    <property type="molecule type" value="Genomic_DNA"/>
</dbReference>
<evidence type="ECO:0000256" key="5">
    <source>
        <dbReference type="ARBA" id="ARBA00022989"/>
    </source>
</evidence>
<evidence type="ECO:0000256" key="1">
    <source>
        <dbReference type="ARBA" id="ARBA00004370"/>
    </source>
</evidence>
<keyword evidence="3" id="KW-0132">Cell division</keyword>
<dbReference type="GO" id="GO:0016020">
    <property type="term" value="C:membrane"/>
    <property type="evidence" value="ECO:0007669"/>
    <property type="project" value="UniProtKB-SubCell"/>
</dbReference>
<dbReference type="InterPro" id="IPR013685">
    <property type="entry name" value="POTRA_FtsQ_type"/>
</dbReference>
<keyword evidence="7" id="KW-0131">Cell cycle</keyword>